<feature type="region of interest" description="Disordered" evidence="1">
    <location>
        <begin position="58"/>
        <end position="150"/>
    </location>
</feature>
<name>A0A448YZF6_9STRA</name>
<evidence type="ECO:0000313" key="5">
    <source>
        <dbReference type="Proteomes" id="UP000291116"/>
    </source>
</evidence>
<dbReference type="PANTHER" id="PTHR10677:SF3">
    <property type="entry name" value="FI07626P-RELATED"/>
    <property type="match status" value="1"/>
</dbReference>
<dbReference type="Proteomes" id="UP000291116">
    <property type="component" value="Unassembled WGS sequence"/>
</dbReference>
<feature type="chain" id="PRO_5019162664" description="Ubiquitin-like domain-containing protein" evidence="2">
    <location>
        <begin position="25"/>
        <end position="295"/>
    </location>
</feature>
<sequence length="295" mass="30283">MKIGSSLKFCTGAVVALLLGGASAAPPTPVSNVHVTLKGKKYQIDDVTTLAELQERLEEHSGIPPSKQGKILHNGKRLSESDDGLSEAGVQEGDQLNCVPAKKSSSKKKSASTTSAPDSSASPSEGGSADSLADMMKGLEGSMGGGAGGLDDMMSKLMSGGMGGGAGGMPDMAESMKMMKELTDSPMFAEYMNDPAKLEESRQMILNNPMMKAMMASMPGMSEILEDKDAWAQTMMAAAGIMKSMDPEDMMKMMEAGGAPGGGMPPGMGMPGGMGGGLFDGGASSALDELSEDDE</sequence>
<organism evidence="4 5">
    <name type="scientific">Pseudo-nitzschia multistriata</name>
    <dbReference type="NCBI Taxonomy" id="183589"/>
    <lineage>
        <taxon>Eukaryota</taxon>
        <taxon>Sar</taxon>
        <taxon>Stramenopiles</taxon>
        <taxon>Ochrophyta</taxon>
        <taxon>Bacillariophyta</taxon>
        <taxon>Bacillariophyceae</taxon>
        <taxon>Bacillariophycidae</taxon>
        <taxon>Bacillariales</taxon>
        <taxon>Bacillariaceae</taxon>
        <taxon>Pseudo-nitzschia</taxon>
    </lineage>
</organism>
<dbReference type="AlphaFoldDB" id="A0A448YZF6"/>
<dbReference type="SUPFAM" id="SSF54236">
    <property type="entry name" value="Ubiquitin-like"/>
    <property type="match status" value="1"/>
</dbReference>
<feature type="region of interest" description="Disordered" evidence="1">
    <location>
        <begin position="270"/>
        <end position="295"/>
    </location>
</feature>
<dbReference type="CDD" id="cd17039">
    <property type="entry name" value="Ubl_ubiquitin_like"/>
    <property type="match status" value="1"/>
</dbReference>
<feature type="compositionally biased region" description="Low complexity" evidence="1">
    <location>
        <begin position="111"/>
        <end position="140"/>
    </location>
</feature>
<feature type="domain" description="Ubiquitin-like" evidence="3">
    <location>
        <begin position="33"/>
        <end position="105"/>
    </location>
</feature>
<protein>
    <recommendedName>
        <fullName evidence="3">Ubiquitin-like domain-containing protein</fullName>
    </recommendedName>
</protein>
<keyword evidence="2" id="KW-0732">Signal</keyword>
<dbReference type="PROSITE" id="PS50053">
    <property type="entry name" value="UBIQUITIN_2"/>
    <property type="match status" value="1"/>
</dbReference>
<evidence type="ECO:0000256" key="2">
    <source>
        <dbReference type="SAM" id="SignalP"/>
    </source>
</evidence>
<dbReference type="PANTHER" id="PTHR10677">
    <property type="entry name" value="UBIQUILIN"/>
    <property type="match status" value="1"/>
</dbReference>
<dbReference type="InterPro" id="IPR029071">
    <property type="entry name" value="Ubiquitin-like_domsf"/>
</dbReference>
<reference evidence="4 5" key="1">
    <citation type="submission" date="2019-01" db="EMBL/GenBank/DDBJ databases">
        <authorList>
            <person name="Ferrante I. M."/>
        </authorList>
    </citation>
    <scope>NUCLEOTIDE SEQUENCE [LARGE SCALE GENOMIC DNA]</scope>
    <source>
        <strain evidence="4 5">B856</strain>
    </source>
</reference>
<dbReference type="Pfam" id="PF00240">
    <property type="entry name" value="ubiquitin"/>
    <property type="match status" value="1"/>
</dbReference>
<dbReference type="Pfam" id="PF23195">
    <property type="entry name" value="UBQLN1"/>
    <property type="match status" value="1"/>
</dbReference>
<evidence type="ECO:0000259" key="3">
    <source>
        <dbReference type="PROSITE" id="PS50053"/>
    </source>
</evidence>
<proteinExistence type="predicted"/>
<dbReference type="GO" id="GO:0005829">
    <property type="term" value="C:cytosol"/>
    <property type="evidence" value="ECO:0007669"/>
    <property type="project" value="TreeGrafter"/>
</dbReference>
<gene>
    <name evidence="4" type="ORF">PSNMU_V1.4_AUG-EV-PASAV3_0018870</name>
</gene>
<dbReference type="EMBL" id="CAACVS010000050">
    <property type="protein sequence ID" value="VEU35160.1"/>
    <property type="molecule type" value="Genomic_DNA"/>
</dbReference>
<evidence type="ECO:0000256" key="1">
    <source>
        <dbReference type="SAM" id="MobiDB-lite"/>
    </source>
</evidence>
<feature type="compositionally biased region" description="Gly residues" evidence="1">
    <location>
        <begin position="270"/>
        <end position="280"/>
    </location>
</feature>
<dbReference type="InterPro" id="IPR000626">
    <property type="entry name" value="Ubiquitin-like_dom"/>
</dbReference>
<dbReference type="GO" id="GO:0006511">
    <property type="term" value="P:ubiquitin-dependent protein catabolic process"/>
    <property type="evidence" value="ECO:0007669"/>
    <property type="project" value="TreeGrafter"/>
</dbReference>
<evidence type="ECO:0000313" key="4">
    <source>
        <dbReference type="EMBL" id="VEU35160.1"/>
    </source>
</evidence>
<dbReference type="InterPro" id="IPR015496">
    <property type="entry name" value="Ubiquilin"/>
</dbReference>
<dbReference type="GO" id="GO:0031593">
    <property type="term" value="F:polyubiquitin modification-dependent protein binding"/>
    <property type="evidence" value="ECO:0007669"/>
    <property type="project" value="TreeGrafter"/>
</dbReference>
<keyword evidence="5" id="KW-1185">Reference proteome</keyword>
<accession>A0A448YZF6</accession>
<feature type="signal peptide" evidence="2">
    <location>
        <begin position="1"/>
        <end position="24"/>
    </location>
</feature>
<dbReference type="Gene3D" id="3.10.20.90">
    <property type="entry name" value="Phosphatidylinositol 3-kinase Catalytic Subunit, Chain A, domain 1"/>
    <property type="match status" value="1"/>
</dbReference>
<dbReference type="OrthoDB" id="267397at2759"/>